<comment type="similarity">
    <text evidence="2">Belongs to the complex I subunit 4L family.</text>
</comment>
<name>A0A7D5C2V6_9HEXA</name>
<reference evidence="12" key="1">
    <citation type="submission" date="2020-05" db="EMBL/GenBank/DDBJ databases">
        <title>The complete mitochondrial genome of the springtail Allacma fusca, the internal phylogenetic relationships and gene order of Symphypleona.</title>
        <authorList>
            <person name="Nardi F."/>
            <person name="Cucini C."/>
            <person name="Carapelli A."/>
        </authorList>
    </citation>
    <scope>NUCLEOTIDE SEQUENCE</scope>
</reference>
<keyword evidence="6 11" id="KW-1133">Transmembrane helix</keyword>
<dbReference type="GO" id="GO:0008137">
    <property type="term" value="F:NADH dehydrogenase (ubiquinone) activity"/>
    <property type="evidence" value="ECO:0007669"/>
    <property type="project" value="UniProtKB-EC"/>
</dbReference>
<dbReference type="Pfam" id="PF00420">
    <property type="entry name" value="Oxidored_q2"/>
    <property type="match status" value="1"/>
</dbReference>
<dbReference type="AlphaFoldDB" id="A0A7D5C2V6"/>
<gene>
    <name evidence="12" type="primary">ND4L</name>
</gene>
<evidence type="ECO:0000313" key="12">
    <source>
        <dbReference type="EMBL" id="QKX48634.1"/>
    </source>
</evidence>
<keyword evidence="7" id="KW-0520">NAD</keyword>
<accession>A0A7D5C2V6</accession>
<evidence type="ECO:0000256" key="1">
    <source>
        <dbReference type="ARBA" id="ARBA00004141"/>
    </source>
</evidence>
<sequence>MVWILSTMLVGGLISFCSKRKHLLLMLLSIEFIILGLFFSLFFILSVSNFFFSLIFLTFAACEGALGLGVLVSMSRVFGADYFKVFNFT</sequence>
<evidence type="ECO:0000256" key="7">
    <source>
        <dbReference type="ARBA" id="ARBA00023027"/>
    </source>
</evidence>
<keyword evidence="5" id="KW-1278">Translocase</keyword>
<keyword evidence="4 11" id="KW-0812">Transmembrane</keyword>
<geneLocation type="mitochondrion" evidence="12"/>
<evidence type="ECO:0000256" key="9">
    <source>
        <dbReference type="ARBA" id="ARBA00031586"/>
    </source>
</evidence>
<dbReference type="GO" id="GO:0016020">
    <property type="term" value="C:membrane"/>
    <property type="evidence" value="ECO:0007669"/>
    <property type="project" value="UniProtKB-SubCell"/>
</dbReference>
<evidence type="ECO:0000256" key="5">
    <source>
        <dbReference type="ARBA" id="ARBA00022967"/>
    </source>
</evidence>
<dbReference type="InterPro" id="IPR039428">
    <property type="entry name" value="NUOK/Mnh_C1-like"/>
</dbReference>
<feature type="transmembrane region" description="Helical" evidence="11">
    <location>
        <begin position="50"/>
        <end position="74"/>
    </location>
</feature>
<keyword evidence="12" id="KW-0496">Mitochondrion</keyword>
<organism evidence="12">
    <name type="scientific">Allacma fusca</name>
    <dbReference type="NCBI Taxonomy" id="39272"/>
    <lineage>
        <taxon>Eukaryota</taxon>
        <taxon>Metazoa</taxon>
        <taxon>Ecdysozoa</taxon>
        <taxon>Arthropoda</taxon>
        <taxon>Hexapoda</taxon>
        <taxon>Collembola</taxon>
        <taxon>Symphypleona</taxon>
        <taxon>Sminthuridae</taxon>
        <taxon>Allacma</taxon>
    </lineage>
</organism>
<keyword evidence="8 11" id="KW-0472">Membrane</keyword>
<comment type="subcellular location">
    <subcellularLocation>
        <location evidence="1">Membrane</location>
        <topology evidence="1">Multi-pass membrane protein</topology>
    </subcellularLocation>
</comment>
<evidence type="ECO:0000256" key="3">
    <source>
        <dbReference type="ARBA" id="ARBA00016612"/>
    </source>
</evidence>
<feature type="transmembrane region" description="Helical" evidence="11">
    <location>
        <begin position="23"/>
        <end position="44"/>
    </location>
</feature>
<evidence type="ECO:0000256" key="4">
    <source>
        <dbReference type="ARBA" id="ARBA00022692"/>
    </source>
</evidence>
<evidence type="ECO:0000256" key="2">
    <source>
        <dbReference type="ARBA" id="ARBA00010519"/>
    </source>
</evidence>
<comment type="catalytic activity">
    <reaction evidence="10">
        <text>a ubiquinone + NADH + 5 H(+)(in) = a ubiquinol + NAD(+) + 4 H(+)(out)</text>
        <dbReference type="Rhea" id="RHEA:29091"/>
        <dbReference type="Rhea" id="RHEA-COMP:9565"/>
        <dbReference type="Rhea" id="RHEA-COMP:9566"/>
        <dbReference type="ChEBI" id="CHEBI:15378"/>
        <dbReference type="ChEBI" id="CHEBI:16389"/>
        <dbReference type="ChEBI" id="CHEBI:17976"/>
        <dbReference type="ChEBI" id="CHEBI:57540"/>
        <dbReference type="ChEBI" id="CHEBI:57945"/>
        <dbReference type="EC" id="7.1.1.2"/>
    </reaction>
</comment>
<evidence type="ECO:0000256" key="11">
    <source>
        <dbReference type="SAM" id="Phobius"/>
    </source>
</evidence>
<dbReference type="EMBL" id="MT547779">
    <property type="protein sequence ID" value="QKX48634.1"/>
    <property type="molecule type" value="Genomic_DNA"/>
</dbReference>
<evidence type="ECO:0000256" key="8">
    <source>
        <dbReference type="ARBA" id="ARBA00023136"/>
    </source>
</evidence>
<dbReference type="Gene3D" id="1.10.287.3510">
    <property type="match status" value="1"/>
</dbReference>
<proteinExistence type="inferred from homology"/>
<evidence type="ECO:0000256" key="6">
    <source>
        <dbReference type="ARBA" id="ARBA00022989"/>
    </source>
</evidence>
<evidence type="ECO:0000256" key="10">
    <source>
        <dbReference type="ARBA" id="ARBA00049551"/>
    </source>
</evidence>
<protein>
    <recommendedName>
        <fullName evidence="3">NADH-ubiquinone oxidoreductase chain 4L</fullName>
    </recommendedName>
    <alternativeName>
        <fullName evidence="9">NADH dehydrogenase subunit 4L</fullName>
    </alternativeName>
</protein>